<evidence type="ECO:0000313" key="9">
    <source>
        <dbReference type="Proteomes" id="UP000186804"/>
    </source>
</evidence>
<keyword evidence="9" id="KW-1185">Reference proteome</keyword>
<reference evidence="8 9" key="1">
    <citation type="submission" date="2016-10" db="EMBL/GenBank/DDBJ databases">
        <title>Reductive evolution of mitochondrial metabolism and differential evolution of invasion-related proteins in Cryptosporidium.</title>
        <authorList>
            <person name="Liu S."/>
            <person name="Roellig D.M."/>
            <person name="Guo Y."/>
            <person name="Li N."/>
            <person name="Frace M.A."/>
            <person name="Tang K."/>
            <person name="Zhang L."/>
            <person name="Feng Y."/>
            <person name="Xiao L."/>
        </authorList>
    </citation>
    <scope>NUCLEOTIDE SEQUENCE [LARGE SCALE GENOMIC DNA]</scope>
    <source>
        <strain evidence="8">30847</strain>
    </source>
</reference>
<sequence>MFLNYIKQFFKKISFCENQIKSQDFDFCQETNYPNNACSAQWMLLYCTISSLDEVPSKEALESIRIFISNLPDTCINTTIGDCYTEKVKNSYELLQKFTTRKEFLVWLCLVENQCRENIGLNLKSCRYSQLINRWK</sequence>
<dbReference type="EC" id="1.8.3.2" evidence="6"/>
<name>A0A1J4MS94_9CRYT</name>
<dbReference type="Gene3D" id="1.20.120.310">
    <property type="entry name" value="ERV/ALR sulfhydryl oxidase domain"/>
    <property type="match status" value="1"/>
</dbReference>
<comment type="catalytic activity">
    <reaction evidence="6">
        <text>2 R'C(R)SH + O2 = R'C(R)S-S(R)CR' + H2O2</text>
        <dbReference type="Rhea" id="RHEA:17357"/>
        <dbReference type="ChEBI" id="CHEBI:15379"/>
        <dbReference type="ChEBI" id="CHEBI:16240"/>
        <dbReference type="ChEBI" id="CHEBI:16520"/>
        <dbReference type="ChEBI" id="CHEBI:17412"/>
        <dbReference type="EC" id="1.8.3.2"/>
    </reaction>
</comment>
<protein>
    <recommendedName>
        <fullName evidence="6">Sulfhydryl oxidase</fullName>
        <ecNumber evidence="6">1.8.3.2</ecNumber>
    </recommendedName>
</protein>
<dbReference type="OrthoDB" id="17199at2759"/>
<keyword evidence="4 6" id="KW-0560">Oxidoreductase</keyword>
<comment type="cofactor">
    <cofactor evidence="1 6">
        <name>FAD</name>
        <dbReference type="ChEBI" id="CHEBI:57692"/>
    </cofactor>
</comment>
<gene>
    <name evidence="8" type="ORF">cand_022140</name>
</gene>
<evidence type="ECO:0000256" key="3">
    <source>
        <dbReference type="ARBA" id="ARBA00022827"/>
    </source>
</evidence>
<keyword evidence="2 6" id="KW-0285">Flavoprotein</keyword>
<dbReference type="InterPro" id="IPR017905">
    <property type="entry name" value="ERV/ALR_sulphydryl_oxidase"/>
</dbReference>
<evidence type="ECO:0000256" key="6">
    <source>
        <dbReference type="RuleBase" id="RU371123"/>
    </source>
</evidence>
<dbReference type="EMBL" id="LRBS01000047">
    <property type="protein sequence ID" value="OII77046.1"/>
    <property type="molecule type" value="Genomic_DNA"/>
</dbReference>
<evidence type="ECO:0000259" key="7">
    <source>
        <dbReference type="PROSITE" id="PS51324"/>
    </source>
</evidence>
<dbReference type="GO" id="GO:0016972">
    <property type="term" value="F:thiol oxidase activity"/>
    <property type="evidence" value="ECO:0007669"/>
    <property type="project" value="UniProtKB-EC"/>
</dbReference>
<proteinExistence type="predicted"/>
<dbReference type="Proteomes" id="UP000186804">
    <property type="component" value="Unassembled WGS sequence"/>
</dbReference>
<dbReference type="VEuPathDB" id="CryptoDB:cand_022140"/>
<evidence type="ECO:0000256" key="5">
    <source>
        <dbReference type="ARBA" id="ARBA00023157"/>
    </source>
</evidence>
<dbReference type="GeneID" id="92366398"/>
<organism evidence="8 9">
    <name type="scientific">Cryptosporidium andersoni</name>
    <dbReference type="NCBI Taxonomy" id="117008"/>
    <lineage>
        <taxon>Eukaryota</taxon>
        <taxon>Sar</taxon>
        <taxon>Alveolata</taxon>
        <taxon>Apicomplexa</taxon>
        <taxon>Conoidasida</taxon>
        <taxon>Coccidia</taxon>
        <taxon>Eucoccidiorida</taxon>
        <taxon>Eimeriorina</taxon>
        <taxon>Cryptosporidiidae</taxon>
        <taxon>Cryptosporidium</taxon>
    </lineage>
</organism>
<dbReference type="RefSeq" id="XP_067068892.1">
    <property type="nucleotide sequence ID" value="XM_067212444.1"/>
</dbReference>
<evidence type="ECO:0000256" key="2">
    <source>
        <dbReference type="ARBA" id="ARBA00022630"/>
    </source>
</evidence>
<comment type="caution">
    <text evidence="8">The sequence shown here is derived from an EMBL/GenBank/DDBJ whole genome shotgun (WGS) entry which is preliminary data.</text>
</comment>
<feature type="domain" description="ERV/ALR sulfhydryl oxidase" evidence="7">
    <location>
        <begin position="29"/>
        <end position="135"/>
    </location>
</feature>
<dbReference type="AlphaFoldDB" id="A0A1J4MS94"/>
<dbReference type="PROSITE" id="PS51324">
    <property type="entry name" value="ERV_ALR"/>
    <property type="match status" value="1"/>
</dbReference>
<keyword evidence="5" id="KW-1015">Disulfide bond</keyword>
<evidence type="ECO:0000256" key="4">
    <source>
        <dbReference type="ARBA" id="ARBA00023002"/>
    </source>
</evidence>
<accession>A0A1J4MS94</accession>
<evidence type="ECO:0000313" key="8">
    <source>
        <dbReference type="EMBL" id="OII77046.1"/>
    </source>
</evidence>
<dbReference type="InterPro" id="IPR036774">
    <property type="entry name" value="ERV/ALR_sulphydryl_oxid_sf"/>
</dbReference>
<evidence type="ECO:0000256" key="1">
    <source>
        <dbReference type="ARBA" id="ARBA00001974"/>
    </source>
</evidence>
<keyword evidence="3 6" id="KW-0274">FAD</keyword>